<dbReference type="AlphaFoldDB" id="A9KFE6"/>
<name>A9KFE6_COXBN</name>
<reference evidence="1 2" key="1">
    <citation type="journal article" date="2009" name="Infect. Immun.">
        <title>Comparative genomics reveal extensive transposon-mediated genomic plasticity and diversity among potential effector proteins within the genus Coxiella.</title>
        <authorList>
            <person name="Beare P.A."/>
            <person name="Unsworth N."/>
            <person name="Andoh M."/>
            <person name="Voth D.E."/>
            <person name="Omsland A."/>
            <person name="Gilk S.D."/>
            <person name="Williams K.P."/>
            <person name="Sobral B.W."/>
            <person name="Kupko J.J.III."/>
            <person name="Porcella S.F."/>
            <person name="Samuel J.E."/>
            <person name="Heinzen R.A."/>
        </authorList>
    </citation>
    <scope>NUCLEOTIDE SEQUENCE [LARGE SCALE GENOMIC DNA]</scope>
    <source>
        <strain evidence="1 2">Dugway 5J108-111</strain>
    </source>
</reference>
<dbReference type="KEGG" id="cbd:CBUD_0855"/>
<evidence type="ECO:0000313" key="2">
    <source>
        <dbReference type="Proteomes" id="UP000008555"/>
    </source>
</evidence>
<evidence type="ECO:0000313" key="1">
    <source>
        <dbReference type="EMBL" id="ABS76953.2"/>
    </source>
</evidence>
<accession>A9KFE6</accession>
<proteinExistence type="predicted"/>
<sequence>MWGDPGIRESLQNMYDTEGGENILSQGGMNVDETLFAYFSQAMEIAKKC</sequence>
<organism evidence="1 2">
    <name type="scientific">Coxiella burnetii (strain Dugway 5J108-111)</name>
    <dbReference type="NCBI Taxonomy" id="434922"/>
    <lineage>
        <taxon>Bacteria</taxon>
        <taxon>Pseudomonadati</taxon>
        <taxon>Pseudomonadota</taxon>
        <taxon>Gammaproteobacteria</taxon>
        <taxon>Legionellales</taxon>
        <taxon>Coxiellaceae</taxon>
        <taxon>Coxiella</taxon>
    </lineage>
</organism>
<gene>
    <name evidence="1" type="ordered locus">CBUD_0855</name>
</gene>
<protein>
    <submittedName>
        <fullName evidence="1">Uncharacterized protein</fullName>
    </submittedName>
</protein>
<dbReference type="EMBL" id="CP000733">
    <property type="protein sequence ID" value="ABS76953.2"/>
    <property type="molecule type" value="Genomic_DNA"/>
</dbReference>
<dbReference type="HOGENOM" id="CLU_3134680_0_0_6"/>
<dbReference type="Proteomes" id="UP000008555">
    <property type="component" value="Chromosome"/>
</dbReference>